<reference evidence="1 2" key="1">
    <citation type="submission" date="2022-06" db="EMBL/GenBank/DDBJ databases">
        <title>Genomic Encyclopedia of Type Strains, Phase I: the one thousand microbial genomes (KMG-I) project.</title>
        <authorList>
            <person name="Kyrpides N."/>
        </authorList>
    </citation>
    <scope>NUCLEOTIDE SEQUENCE [LARGE SCALE GENOMIC DNA]</scope>
    <source>
        <strain evidence="1 2">DSM 43889</strain>
    </source>
</reference>
<evidence type="ECO:0000313" key="2">
    <source>
        <dbReference type="Proteomes" id="UP000791080"/>
    </source>
</evidence>
<comment type="caution">
    <text evidence="1">The sequence shown here is derived from an EMBL/GenBank/DDBJ whole genome shotgun (WGS) entry which is preliminary data.</text>
</comment>
<keyword evidence="2" id="KW-1185">Reference proteome</keyword>
<sequence length="145" mass="16266">MAEQRISLTRTISAKPERIFNLLADPGRHALVDGSGTVLSARSGGPERLSLGSTFGMSMRLGLSYRITNTVVEFRENELIAWRHAGGHRWRWELRDNGDGTTDVTETFDWSTSRAPKALEFARIPQRNLRAIKASLRRLEAVMTA</sequence>
<dbReference type="Pfam" id="PF10604">
    <property type="entry name" value="Polyketide_cyc2"/>
    <property type="match status" value="1"/>
</dbReference>
<name>A0ABT1JGD1_ACTCY</name>
<dbReference type="EMBL" id="AUBJ02000001">
    <property type="protein sequence ID" value="MCP2331537.1"/>
    <property type="molecule type" value="Genomic_DNA"/>
</dbReference>
<gene>
    <name evidence="1" type="ORF">G443_001807</name>
</gene>
<dbReference type="InterPro" id="IPR019587">
    <property type="entry name" value="Polyketide_cyclase/dehydratase"/>
</dbReference>
<organism evidence="1 2">
    <name type="scientific">Actinoalloteichus caeruleus DSM 43889</name>
    <dbReference type="NCBI Taxonomy" id="1120930"/>
    <lineage>
        <taxon>Bacteria</taxon>
        <taxon>Bacillati</taxon>
        <taxon>Actinomycetota</taxon>
        <taxon>Actinomycetes</taxon>
        <taxon>Pseudonocardiales</taxon>
        <taxon>Pseudonocardiaceae</taxon>
        <taxon>Actinoalloteichus</taxon>
        <taxon>Actinoalloteichus cyanogriseus</taxon>
    </lineage>
</organism>
<dbReference type="Proteomes" id="UP000791080">
    <property type="component" value="Unassembled WGS sequence"/>
</dbReference>
<accession>A0ABT1JGD1</accession>
<dbReference type="Gene3D" id="3.30.530.20">
    <property type="match status" value="1"/>
</dbReference>
<dbReference type="SUPFAM" id="SSF55961">
    <property type="entry name" value="Bet v1-like"/>
    <property type="match status" value="1"/>
</dbReference>
<dbReference type="RefSeq" id="WP_026418953.1">
    <property type="nucleotide sequence ID" value="NZ_AUBJ02000001.1"/>
</dbReference>
<proteinExistence type="predicted"/>
<protein>
    <submittedName>
        <fullName evidence="1">Conserved protein YndB, AHSA1/START domain</fullName>
    </submittedName>
</protein>
<dbReference type="InterPro" id="IPR023393">
    <property type="entry name" value="START-like_dom_sf"/>
</dbReference>
<evidence type="ECO:0000313" key="1">
    <source>
        <dbReference type="EMBL" id="MCP2331537.1"/>
    </source>
</evidence>